<dbReference type="SUPFAM" id="SSF55909">
    <property type="entry name" value="Pentein"/>
    <property type="match status" value="1"/>
</dbReference>
<dbReference type="InterPro" id="IPR007466">
    <property type="entry name" value="Peptidyl-Arg-deiminase_porph"/>
</dbReference>
<dbReference type="PANTHER" id="PTHR31377">
    <property type="entry name" value="AGMATINE DEIMINASE-RELATED"/>
    <property type="match status" value="1"/>
</dbReference>
<evidence type="ECO:0000313" key="2">
    <source>
        <dbReference type="EMBL" id="SFR36678.1"/>
    </source>
</evidence>
<keyword evidence="3" id="KW-1185">Reference proteome</keyword>
<name>A0A1I6G387_9GAMM</name>
<evidence type="ECO:0000313" key="3">
    <source>
        <dbReference type="Proteomes" id="UP000199424"/>
    </source>
</evidence>
<dbReference type="Gene3D" id="3.75.10.10">
    <property type="entry name" value="L-arginine/glycine Amidinotransferase, Chain A"/>
    <property type="match status" value="1"/>
</dbReference>
<gene>
    <name evidence="2" type="ORF">SAMN04488070_0095</name>
</gene>
<dbReference type="EMBL" id="FOYU01000001">
    <property type="protein sequence ID" value="SFR36678.1"/>
    <property type="molecule type" value="Genomic_DNA"/>
</dbReference>
<evidence type="ECO:0000256" key="1">
    <source>
        <dbReference type="ARBA" id="ARBA00022801"/>
    </source>
</evidence>
<organism evidence="2 3">
    <name type="scientific">Pseudidiomarina maritima</name>
    <dbReference type="NCBI Taxonomy" id="519453"/>
    <lineage>
        <taxon>Bacteria</taxon>
        <taxon>Pseudomonadati</taxon>
        <taxon>Pseudomonadota</taxon>
        <taxon>Gammaproteobacteria</taxon>
        <taxon>Alteromonadales</taxon>
        <taxon>Idiomarinaceae</taxon>
        <taxon>Pseudidiomarina</taxon>
    </lineage>
</organism>
<keyword evidence="1" id="KW-0378">Hydrolase</keyword>
<accession>A0A1I6G387</accession>
<dbReference type="Pfam" id="PF04371">
    <property type="entry name" value="PAD_porph"/>
    <property type="match status" value="1"/>
</dbReference>
<dbReference type="PANTHER" id="PTHR31377:SF0">
    <property type="entry name" value="AGMATINE DEIMINASE-RELATED"/>
    <property type="match status" value="1"/>
</dbReference>
<dbReference type="AlphaFoldDB" id="A0A1I6G387"/>
<protein>
    <submittedName>
        <fullName evidence="2">Agmatine deiminase</fullName>
    </submittedName>
</protein>
<proteinExistence type="predicted"/>
<reference evidence="3" key="1">
    <citation type="submission" date="2016-10" db="EMBL/GenBank/DDBJ databases">
        <authorList>
            <person name="Varghese N."/>
            <person name="Submissions S."/>
        </authorList>
    </citation>
    <scope>NUCLEOTIDE SEQUENCE [LARGE SCALE GENOMIC DNA]</scope>
    <source>
        <strain evidence="3">CGMCC 1.7285</strain>
    </source>
</reference>
<dbReference type="Proteomes" id="UP000199424">
    <property type="component" value="Unassembled WGS sequence"/>
</dbReference>
<dbReference type="GO" id="GO:0047632">
    <property type="term" value="F:agmatine deiminase activity"/>
    <property type="evidence" value="ECO:0007669"/>
    <property type="project" value="TreeGrafter"/>
</dbReference>
<sequence>MKLLADWELTGPLLVLWPFRNDVWRQNGEPAQQQLLKLIEHLAPYHRVVIGVHPSRYDGVRESIASEIQLIPISYDDAWPRDIGPLWVLDSAQQPNAHGFQFSAWHGLYPNFHNDQLFAKRLAHQAQIPFTLHDLVFEGGAISTDGAGTAIIHSVSVARNNPTWSRSDIEAYMCETLGISNLLWLHFAHPDDETGGHADNQVQFLDRSTLVVSQPTSSSPLYHDYTKQLSQARSWRNVRGEAYQIVVVPQPQSLTPSFEDYLSVQEQPGVFRRGVRPLLASYVNFVRVGDVVVVPQFGLDTDAEALSLLRQAAPQLIVIGAAADEFIKAGGALHCMTLNLPATTQLT</sequence>
<dbReference type="GO" id="GO:0009446">
    <property type="term" value="P:putrescine biosynthetic process"/>
    <property type="evidence" value="ECO:0007669"/>
    <property type="project" value="InterPro"/>
</dbReference>
<dbReference type="GO" id="GO:0004668">
    <property type="term" value="F:protein-arginine deiminase activity"/>
    <property type="evidence" value="ECO:0007669"/>
    <property type="project" value="InterPro"/>
</dbReference>
<dbReference type="RefSeq" id="WP_092854224.1">
    <property type="nucleotide sequence ID" value="NZ_FOYU01000001.1"/>
</dbReference>